<dbReference type="Gene3D" id="1.10.340.70">
    <property type="match status" value="1"/>
</dbReference>
<dbReference type="OrthoDB" id="8002883at2759"/>
<dbReference type="EMBL" id="QJKJ01004140">
    <property type="protein sequence ID" value="RDX95401.1"/>
    <property type="molecule type" value="Genomic_DNA"/>
</dbReference>
<feature type="non-terminal residue" evidence="1">
    <location>
        <position position="1"/>
    </location>
</feature>
<keyword evidence="2" id="KW-1185">Reference proteome</keyword>
<gene>
    <name evidence="1" type="ORF">CR513_22102</name>
</gene>
<dbReference type="AlphaFoldDB" id="A0A371GY10"/>
<evidence type="ECO:0000313" key="1">
    <source>
        <dbReference type="EMBL" id="RDX95401.1"/>
    </source>
</evidence>
<organism evidence="1 2">
    <name type="scientific">Mucuna pruriens</name>
    <name type="common">Velvet bean</name>
    <name type="synonym">Dolichos pruriens</name>
    <dbReference type="NCBI Taxonomy" id="157652"/>
    <lineage>
        <taxon>Eukaryota</taxon>
        <taxon>Viridiplantae</taxon>
        <taxon>Streptophyta</taxon>
        <taxon>Embryophyta</taxon>
        <taxon>Tracheophyta</taxon>
        <taxon>Spermatophyta</taxon>
        <taxon>Magnoliopsida</taxon>
        <taxon>eudicotyledons</taxon>
        <taxon>Gunneridae</taxon>
        <taxon>Pentapetalae</taxon>
        <taxon>rosids</taxon>
        <taxon>fabids</taxon>
        <taxon>Fabales</taxon>
        <taxon>Fabaceae</taxon>
        <taxon>Papilionoideae</taxon>
        <taxon>50 kb inversion clade</taxon>
        <taxon>NPAAA clade</taxon>
        <taxon>indigoferoid/millettioid clade</taxon>
        <taxon>Phaseoleae</taxon>
        <taxon>Mucuna</taxon>
    </lineage>
</organism>
<proteinExistence type="predicted"/>
<sequence>MTHASPWYADICNYLVASTYLRGASQAAKDKLESDAKYYVWDNSYLWRITRRCIPESEIKLVLHFCHSELEGGHYGSMRTAKKVLDNGLYWPTIF</sequence>
<comment type="caution">
    <text evidence="1">The sequence shown here is derived from an EMBL/GenBank/DDBJ whole genome shotgun (WGS) entry which is preliminary data.</text>
</comment>
<evidence type="ECO:0008006" key="3">
    <source>
        <dbReference type="Google" id="ProtNLM"/>
    </source>
</evidence>
<protein>
    <recommendedName>
        <fullName evidence="3">Integrase zinc-binding domain-containing protein</fullName>
    </recommendedName>
</protein>
<accession>A0A371GY10</accession>
<name>A0A371GY10_MUCPR</name>
<dbReference type="Proteomes" id="UP000257109">
    <property type="component" value="Unassembled WGS sequence"/>
</dbReference>
<reference evidence="1" key="1">
    <citation type="submission" date="2018-05" db="EMBL/GenBank/DDBJ databases">
        <title>Draft genome of Mucuna pruriens seed.</title>
        <authorList>
            <person name="Nnadi N.E."/>
            <person name="Vos R."/>
            <person name="Hasami M.H."/>
            <person name="Devisetty U.K."/>
            <person name="Aguiy J.C."/>
        </authorList>
    </citation>
    <scope>NUCLEOTIDE SEQUENCE [LARGE SCALE GENOMIC DNA]</scope>
    <source>
        <strain evidence="1">JCA_2017</strain>
    </source>
</reference>
<evidence type="ECO:0000313" key="2">
    <source>
        <dbReference type="Proteomes" id="UP000257109"/>
    </source>
</evidence>